<reference evidence="1 2" key="1">
    <citation type="submission" date="2019-04" db="EMBL/GenBank/DDBJ databases">
        <title>Sphingobacterium olei sp. nov., isolated from oil-contaminated soil.</title>
        <authorList>
            <person name="Liu B."/>
        </authorList>
    </citation>
    <scope>NUCLEOTIDE SEQUENCE [LARGE SCALE GENOMIC DNA]</scope>
    <source>
        <strain evidence="1 2">Y3L14</strain>
    </source>
</reference>
<dbReference type="InterPro" id="IPR018490">
    <property type="entry name" value="cNMP-bd_dom_sf"/>
</dbReference>
<accession>A0A4U0H4T8</accession>
<gene>
    <name evidence="1" type="ORF">FAZ19_07320</name>
</gene>
<dbReference type="RefSeq" id="WP_136820070.1">
    <property type="nucleotide sequence ID" value="NZ_BMJX01000002.1"/>
</dbReference>
<evidence type="ECO:0000313" key="1">
    <source>
        <dbReference type="EMBL" id="TJY66721.1"/>
    </source>
</evidence>
<evidence type="ECO:0008006" key="3">
    <source>
        <dbReference type="Google" id="ProtNLM"/>
    </source>
</evidence>
<name>A0A4U0H4T8_9SPHI</name>
<dbReference type="AlphaFoldDB" id="A0A4U0H4T8"/>
<dbReference type="SUPFAM" id="SSF51206">
    <property type="entry name" value="cAMP-binding domain-like"/>
    <property type="match status" value="1"/>
</dbReference>
<dbReference type="OrthoDB" id="711326at2"/>
<comment type="caution">
    <text evidence="1">The sequence shown here is derived from an EMBL/GenBank/DDBJ whole genome shotgun (WGS) entry which is preliminary data.</text>
</comment>
<proteinExistence type="predicted"/>
<sequence length="179" mass="20774">MVDSTDAKNYLVQRIKSYVDVSESLKGQILERTTVRKIANDRNLSLYEDDHFFVAEGILKKENQDNQDIAHFIVEGQFGIFPSECSRYSFIGMENCKIVVMRQENLDYLLAQNQSLLPAYRRFLFEWAMQRIWRTELLLLPAAEAKAVLLKRLGKFANRISNKDLAAYLSVNTSYYSTI</sequence>
<dbReference type="Proteomes" id="UP000309872">
    <property type="component" value="Unassembled WGS sequence"/>
</dbReference>
<organism evidence="1 2">
    <name type="scientific">Sphingobacterium alkalisoli</name>
    <dbReference type="NCBI Taxonomy" id="1874115"/>
    <lineage>
        <taxon>Bacteria</taxon>
        <taxon>Pseudomonadati</taxon>
        <taxon>Bacteroidota</taxon>
        <taxon>Sphingobacteriia</taxon>
        <taxon>Sphingobacteriales</taxon>
        <taxon>Sphingobacteriaceae</taxon>
        <taxon>Sphingobacterium</taxon>
    </lineage>
</organism>
<dbReference type="EMBL" id="SUKA01000002">
    <property type="protein sequence ID" value="TJY66721.1"/>
    <property type="molecule type" value="Genomic_DNA"/>
</dbReference>
<keyword evidence="2" id="KW-1185">Reference proteome</keyword>
<protein>
    <recommendedName>
        <fullName evidence="3">Crp/Fnr family transcriptional regulator</fullName>
    </recommendedName>
</protein>
<evidence type="ECO:0000313" key="2">
    <source>
        <dbReference type="Proteomes" id="UP000309872"/>
    </source>
</evidence>